<dbReference type="InterPro" id="IPR036526">
    <property type="entry name" value="C-N_Hydrolase_sf"/>
</dbReference>
<organism evidence="3 4">
    <name type="scientific">Celeribacter baekdonensis B30</name>
    <dbReference type="NCBI Taxonomy" id="1208323"/>
    <lineage>
        <taxon>Bacteria</taxon>
        <taxon>Pseudomonadati</taxon>
        <taxon>Pseudomonadota</taxon>
        <taxon>Alphaproteobacteria</taxon>
        <taxon>Rhodobacterales</taxon>
        <taxon>Roseobacteraceae</taxon>
        <taxon>Celeribacter</taxon>
    </lineage>
</organism>
<dbReference type="PANTHER" id="PTHR43674">
    <property type="entry name" value="NITRILASE C965.09-RELATED"/>
    <property type="match status" value="1"/>
</dbReference>
<dbReference type="OrthoDB" id="9811121at2"/>
<evidence type="ECO:0000259" key="2">
    <source>
        <dbReference type="PROSITE" id="PS50263"/>
    </source>
</evidence>
<keyword evidence="4" id="KW-1185">Reference proteome</keyword>
<accession>K2JB64</accession>
<dbReference type="PANTHER" id="PTHR43674:SF2">
    <property type="entry name" value="BETA-UREIDOPROPIONASE"/>
    <property type="match status" value="1"/>
</dbReference>
<sequence length="291" mass="31575">MRLIAATWAPVWHDAPDLWLDRYRAALAEVKADHDTLVIFPEYAAMEAAFYGDAPLDAQGWMRRGADHFARYCDGIRALVAETGATILSGSGFAASHDSYVNRALFCGPEGETFVEKHMPTPYERALNMAAGRPGPVIDTRFGKIAVLICYDSEFPHLARRYVEAGAEILLVPSCTDTEQGASRVEIGCRARALEGQVLVAMAPLVGEVTQCEVIDVNLGQARVFCAPDVGAPDDGILAQGPRNAPGFAILDGLERRLGAGRKETHVSVPDHWPESESIALTWDCTPLVLK</sequence>
<dbReference type="EMBL" id="AMRK01000017">
    <property type="protein sequence ID" value="EKE67794.1"/>
    <property type="molecule type" value="Genomic_DNA"/>
</dbReference>
<keyword evidence="3" id="KW-0012">Acyltransferase</keyword>
<dbReference type="PROSITE" id="PS50263">
    <property type="entry name" value="CN_HYDROLASE"/>
    <property type="match status" value="1"/>
</dbReference>
<dbReference type="eggNOG" id="COG0388">
    <property type="taxonomic scope" value="Bacteria"/>
</dbReference>
<evidence type="ECO:0000256" key="1">
    <source>
        <dbReference type="ARBA" id="ARBA00022801"/>
    </source>
</evidence>
<name>K2JB64_9RHOB</name>
<evidence type="ECO:0000313" key="4">
    <source>
        <dbReference type="Proteomes" id="UP000006762"/>
    </source>
</evidence>
<keyword evidence="1" id="KW-0378">Hydrolase</keyword>
<comment type="caution">
    <text evidence="3">The sequence shown here is derived from an EMBL/GenBank/DDBJ whole genome shotgun (WGS) entry which is preliminary data.</text>
</comment>
<dbReference type="GO" id="GO:0016811">
    <property type="term" value="F:hydrolase activity, acting on carbon-nitrogen (but not peptide) bonds, in linear amides"/>
    <property type="evidence" value="ECO:0007669"/>
    <property type="project" value="UniProtKB-ARBA"/>
</dbReference>
<dbReference type="Gene3D" id="3.60.110.10">
    <property type="entry name" value="Carbon-nitrogen hydrolase"/>
    <property type="match status" value="1"/>
</dbReference>
<dbReference type="SUPFAM" id="SSF56317">
    <property type="entry name" value="Carbon-nitrogen hydrolase"/>
    <property type="match status" value="1"/>
</dbReference>
<keyword evidence="3" id="KW-0449">Lipoprotein</keyword>
<dbReference type="InterPro" id="IPR050345">
    <property type="entry name" value="Aliph_Amidase/BUP"/>
</dbReference>
<dbReference type="InterPro" id="IPR003010">
    <property type="entry name" value="C-N_Hydrolase"/>
</dbReference>
<dbReference type="STRING" id="1208323.B30_19467"/>
<dbReference type="Proteomes" id="UP000006762">
    <property type="component" value="Unassembled WGS sequence"/>
</dbReference>
<feature type="domain" description="CN hydrolase" evidence="2">
    <location>
        <begin position="1"/>
        <end position="258"/>
    </location>
</feature>
<dbReference type="PATRIC" id="fig|1208323.3.peg.4018"/>
<dbReference type="AlphaFoldDB" id="K2JB64"/>
<gene>
    <name evidence="3" type="ORF">B30_19467</name>
</gene>
<protein>
    <submittedName>
        <fullName evidence="3">Nitrilase/cyanide hydratase and apolipoprotein N-acyltransferase</fullName>
    </submittedName>
</protein>
<dbReference type="RefSeq" id="WP_009573922.1">
    <property type="nucleotide sequence ID" value="NZ_AMRK01000017.1"/>
</dbReference>
<dbReference type="Pfam" id="PF00795">
    <property type="entry name" value="CN_hydrolase"/>
    <property type="match status" value="1"/>
</dbReference>
<keyword evidence="3" id="KW-0808">Transferase</keyword>
<proteinExistence type="predicted"/>
<evidence type="ECO:0000313" key="3">
    <source>
        <dbReference type="EMBL" id="EKE67794.1"/>
    </source>
</evidence>
<reference evidence="3 4" key="1">
    <citation type="submission" date="2012-09" db="EMBL/GenBank/DDBJ databases">
        <title>Celeribacter baekdonensis B30 Genome Sequencing.</title>
        <authorList>
            <person name="Wang W."/>
        </authorList>
    </citation>
    <scope>NUCLEOTIDE SEQUENCE [LARGE SCALE GENOMIC DNA]</scope>
    <source>
        <strain evidence="3 4">B30</strain>
    </source>
</reference>
<dbReference type="GO" id="GO:0016746">
    <property type="term" value="F:acyltransferase activity"/>
    <property type="evidence" value="ECO:0007669"/>
    <property type="project" value="UniProtKB-KW"/>
</dbReference>